<proteinExistence type="predicted"/>
<feature type="chain" id="PRO_5040469075" description="Ionotropic receptor" evidence="9">
    <location>
        <begin position="24"/>
        <end position="783"/>
    </location>
</feature>
<keyword evidence="11" id="KW-1185">Reference proteome</keyword>
<evidence type="ECO:0000256" key="3">
    <source>
        <dbReference type="ARBA" id="ARBA00022692"/>
    </source>
</evidence>
<evidence type="ECO:0000256" key="8">
    <source>
        <dbReference type="SAM" id="Phobius"/>
    </source>
</evidence>
<evidence type="ECO:0000256" key="6">
    <source>
        <dbReference type="ARBA" id="ARBA00023170"/>
    </source>
</evidence>
<dbReference type="AlphaFoldDB" id="A0A9P0EZ28"/>
<evidence type="ECO:0000313" key="11">
    <source>
        <dbReference type="Proteomes" id="UP001152759"/>
    </source>
</evidence>
<dbReference type="GO" id="GO:0005886">
    <property type="term" value="C:plasma membrane"/>
    <property type="evidence" value="ECO:0007669"/>
    <property type="project" value="UniProtKB-SubCell"/>
</dbReference>
<dbReference type="Gene3D" id="1.10.287.70">
    <property type="match status" value="1"/>
</dbReference>
<comment type="subcellular location">
    <subcellularLocation>
        <location evidence="1">Cell membrane</location>
        <topology evidence="1">Multi-pass membrane protein</topology>
    </subcellularLocation>
</comment>
<evidence type="ECO:0000256" key="9">
    <source>
        <dbReference type="SAM" id="SignalP"/>
    </source>
</evidence>
<evidence type="ECO:0000256" key="7">
    <source>
        <dbReference type="ARBA" id="ARBA00023180"/>
    </source>
</evidence>
<dbReference type="PANTHER" id="PTHR42643">
    <property type="entry name" value="IONOTROPIC RECEPTOR 20A-RELATED"/>
    <property type="match status" value="1"/>
</dbReference>
<evidence type="ECO:0008006" key="12">
    <source>
        <dbReference type="Google" id="ProtNLM"/>
    </source>
</evidence>
<evidence type="ECO:0000256" key="2">
    <source>
        <dbReference type="ARBA" id="ARBA00022475"/>
    </source>
</evidence>
<accession>A0A9P0EZ28</accession>
<reference evidence="10" key="1">
    <citation type="submission" date="2021-12" db="EMBL/GenBank/DDBJ databases">
        <authorList>
            <person name="King R."/>
        </authorList>
    </citation>
    <scope>NUCLEOTIDE SEQUENCE</scope>
</reference>
<evidence type="ECO:0000256" key="1">
    <source>
        <dbReference type="ARBA" id="ARBA00004651"/>
    </source>
</evidence>
<keyword evidence="3 8" id="KW-0812">Transmembrane</keyword>
<keyword evidence="6" id="KW-0675">Receptor</keyword>
<organism evidence="10 11">
    <name type="scientific">Bemisia tabaci</name>
    <name type="common">Sweetpotato whitefly</name>
    <name type="synonym">Aleurodes tabaci</name>
    <dbReference type="NCBI Taxonomy" id="7038"/>
    <lineage>
        <taxon>Eukaryota</taxon>
        <taxon>Metazoa</taxon>
        <taxon>Ecdysozoa</taxon>
        <taxon>Arthropoda</taxon>
        <taxon>Hexapoda</taxon>
        <taxon>Insecta</taxon>
        <taxon>Pterygota</taxon>
        <taxon>Neoptera</taxon>
        <taxon>Paraneoptera</taxon>
        <taxon>Hemiptera</taxon>
        <taxon>Sternorrhyncha</taxon>
        <taxon>Aleyrodoidea</taxon>
        <taxon>Aleyrodidae</taxon>
        <taxon>Aleyrodinae</taxon>
        <taxon>Bemisia</taxon>
    </lineage>
</organism>
<gene>
    <name evidence="10" type="ORF">BEMITA_LOCUS4386</name>
</gene>
<feature type="transmembrane region" description="Helical" evidence="8">
    <location>
        <begin position="510"/>
        <end position="534"/>
    </location>
</feature>
<feature type="transmembrane region" description="Helical" evidence="8">
    <location>
        <begin position="741"/>
        <end position="763"/>
    </location>
</feature>
<keyword evidence="5 8" id="KW-0472">Membrane</keyword>
<protein>
    <recommendedName>
        <fullName evidence="12">Ionotropic receptor</fullName>
    </recommendedName>
</protein>
<feature type="signal peptide" evidence="9">
    <location>
        <begin position="1"/>
        <end position="23"/>
    </location>
</feature>
<name>A0A9P0EZ28_BEMTA</name>
<keyword evidence="4 8" id="KW-1133">Transmembrane helix</keyword>
<sequence length="783" mass="90303">MFGLSLRTLHLSTFALSIFTTTAIFQPAIKIEPNRKNNSIAFKVCLNTVQLSGRPLVYIVDFHSSSAVQPLIQNLHDSSITTILIRHPEELTTLATQNREMNIIFYVNDPDEILSLILSSVSKPWQHEDGFQSDRLENSTICTTFEMKQKSKIDSELPHYCILVDDREVSKMVGCDEQMTLSTAELEGSEFLSDQNFNFTRSLYMNPIWNSKNYLSFMIFQNNYTPFGTNGSKWWQNMNSGKVNSTILGKNEYQREILSFKFIWRFFKGMRTIICSEDVCDRYNPFSESIISYSGAMDESYFDFAVTNMHRKVAGICLAGSKGSEIYANSDPSEGSDLFLYVYKHFLNLTNFTDAPMMKDDSFLRKNDFMKMILDGRFREMGQLLNLDLHLVEVLITAKSVSHSSFDYSVGVETRATCILTPHSKKIPQFLVPFRSFSPVVWFLIGAVFAIFVLMQHAFQNAQLKIFHSLYSETEIRIFENTSSLLSIYAYFVSGTPPRLILGNLLTGKILFFIFSFSALIISTAFLGVMTTLLTNTVQYPEIESLKDLQDSDFLIQTGNADAAAVFFDGLDEFVKLKARLVSNLEYYTSYMVIDVAEHYNLKFGWSEENHTLNFEHPRGEYYEKFKENVQTILENDVFLVNMPGSFTSKNSIRMRVWYHPQKFEEHLVQECLMTHPVFFSFIKNSFLFDRFNQVISRLLESGHVKKFIEVSHHADERFEVAPLPSEDDEPRPYDLNDLTLGFIGLVIGLFFSFLVFVAEMLIPDFENVLVFKYVRRIMKFEQ</sequence>
<keyword evidence="9" id="KW-0732">Signal</keyword>
<feature type="transmembrane region" description="Helical" evidence="8">
    <location>
        <begin position="440"/>
        <end position="459"/>
    </location>
</feature>
<evidence type="ECO:0000256" key="4">
    <source>
        <dbReference type="ARBA" id="ARBA00022989"/>
    </source>
</evidence>
<dbReference type="InterPro" id="IPR052192">
    <property type="entry name" value="Insect_Ionotropic_Sensory_Rcpt"/>
</dbReference>
<dbReference type="PANTHER" id="PTHR42643:SF38">
    <property type="entry name" value="IONOTROPIC RECEPTOR 100A"/>
    <property type="match status" value="1"/>
</dbReference>
<keyword evidence="7" id="KW-0325">Glycoprotein</keyword>
<keyword evidence="2" id="KW-1003">Cell membrane</keyword>
<evidence type="ECO:0000256" key="5">
    <source>
        <dbReference type="ARBA" id="ARBA00023136"/>
    </source>
</evidence>
<dbReference type="Proteomes" id="UP001152759">
    <property type="component" value="Chromosome 2"/>
</dbReference>
<dbReference type="EMBL" id="OU963863">
    <property type="protein sequence ID" value="CAH0385129.1"/>
    <property type="molecule type" value="Genomic_DNA"/>
</dbReference>
<evidence type="ECO:0000313" key="10">
    <source>
        <dbReference type="EMBL" id="CAH0385129.1"/>
    </source>
</evidence>